<feature type="region of interest" description="Disordered" evidence="2">
    <location>
        <begin position="902"/>
        <end position="932"/>
    </location>
</feature>
<dbReference type="PANTHER" id="PTHR47932">
    <property type="entry name" value="ATPASE EXPRESSION PROTEIN 3"/>
    <property type="match status" value="1"/>
</dbReference>
<dbReference type="OrthoDB" id="185373at2759"/>
<reference evidence="4" key="1">
    <citation type="submission" date="2016-03" db="EMBL/GenBank/DDBJ databases">
        <authorList>
            <person name="Guldener U."/>
        </authorList>
    </citation>
    <scope>NUCLEOTIDE SEQUENCE [LARGE SCALE GENOMIC DNA]</scope>
    <source>
        <strain evidence="4">04CH-RAC-A.6.1</strain>
    </source>
</reference>
<dbReference type="Proteomes" id="UP000178912">
    <property type="component" value="Unassembled WGS sequence"/>
</dbReference>
<proteinExistence type="predicted"/>
<sequence>MPPPQHLLASKIRGFVCQSCTLKLKGPPRPRIPWAIRSVSTETVHSRRQGAIHPTPDFKDPQVEDQVEDESEFDEESILKTLEEEIRARRIDAAEHGASTPGGVPKSAVRYFDETPDGVRKEVEDDADGDTLDAMEKDLEDLKLDTEVMLESLMGGNAGSSPLADNLRAEILAMECADLANMSEADRTRLRNRILETSDSAPIDSSYATPSFQPGLDLCRTPSQLDSVAEDVKITEDVYIPVSEFPVAQHYRVQQLNDALRMKPTAGRSKRGKRTLLRATGAADKSHLLQVWKAYSLCRNALISAGHAVPRKTWIKLWNIFQVEGSHNLDRWAHLKTLGDDMIRVGVFLDHDRRLMHFEATFIEGDQGRAILSWENSSIRKDSQYWELGARMLAQHGEPKKALKAAVLCLQQSEASTSYRLLLPIIRAYLHQNTESSIKLAWAVYVRMRVSYSQFMTMEDYDIITNSFLDANQSDLALGIFIDMMLTGQSSASSEDSTSQYIAATGTHDELNSLEIVAHELNWQSPRALSKLPARMNNKFFMGKWMKKLIGNGDLDGAKKVLELMIDRQIVPSPIQMNGLIGAWFREGSEKNRALAEDMAWRMIQARNDFVKQRLLRQRRLDSRLRLRPVESTDLPSTRILTPTPSATIETFSVLLSQYRRRQKAHRMGDLLEAFEKSGIPPSTQFMNELLLTNRRAHDKDSALETYQTATEEQGISPDYNTYKVLWGLLKKEVEPMRGRNRPSSSERYHRCRNLFADMVSKLPKPTTEKFPQDLYRLIVQTFSIAQDLPGTAVAIRALQRHFDAYPDSETARIVVLQLSRLGLMYELGKNKVRLNTNSSITQARIASVANILRQLKDEREKSLVQQGVSLTTLKGRALKEEALEILLDLLKFAERQVSSEGGQITAQNSQQTATLMGVPDCPAWEDGTRSM</sequence>
<dbReference type="EMBL" id="FJUX01000007">
    <property type="protein sequence ID" value="CZS91087.1"/>
    <property type="molecule type" value="Genomic_DNA"/>
</dbReference>
<name>A0A1E1JYZ2_9HELO</name>
<feature type="compositionally biased region" description="Polar residues" evidence="2">
    <location>
        <begin position="902"/>
        <end position="915"/>
    </location>
</feature>
<keyword evidence="1" id="KW-0677">Repeat</keyword>
<accession>A0A1E1JYZ2</accession>
<dbReference type="Gene3D" id="1.25.40.10">
    <property type="entry name" value="Tetratricopeptide repeat domain"/>
    <property type="match status" value="1"/>
</dbReference>
<organism evidence="3 4">
    <name type="scientific">Rhynchosporium agropyri</name>
    <dbReference type="NCBI Taxonomy" id="914238"/>
    <lineage>
        <taxon>Eukaryota</taxon>
        <taxon>Fungi</taxon>
        <taxon>Dikarya</taxon>
        <taxon>Ascomycota</taxon>
        <taxon>Pezizomycotina</taxon>
        <taxon>Leotiomycetes</taxon>
        <taxon>Helotiales</taxon>
        <taxon>Ploettnerulaceae</taxon>
        <taxon>Rhynchosporium</taxon>
    </lineage>
</organism>
<dbReference type="PANTHER" id="PTHR47932:SF34">
    <property type="entry name" value="OS10G0147250 PROTEIN"/>
    <property type="match status" value="1"/>
</dbReference>
<evidence type="ECO:0000256" key="2">
    <source>
        <dbReference type="SAM" id="MobiDB-lite"/>
    </source>
</evidence>
<dbReference type="GO" id="GO:0003729">
    <property type="term" value="F:mRNA binding"/>
    <property type="evidence" value="ECO:0007669"/>
    <property type="project" value="TreeGrafter"/>
</dbReference>
<protein>
    <recommendedName>
        <fullName evidence="5">Pentatricopeptide repeat protein</fullName>
    </recommendedName>
</protein>
<dbReference type="AlphaFoldDB" id="A0A1E1JYZ2"/>
<evidence type="ECO:0008006" key="5">
    <source>
        <dbReference type="Google" id="ProtNLM"/>
    </source>
</evidence>
<dbReference type="InterPro" id="IPR011990">
    <property type="entry name" value="TPR-like_helical_dom_sf"/>
</dbReference>
<keyword evidence="4" id="KW-1185">Reference proteome</keyword>
<evidence type="ECO:0000313" key="4">
    <source>
        <dbReference type="Proteomes" id="UP000178912"/>
    </source>
</evidence>
<gene>
    <name evidence="3" type="ORF">RAG0_01868</name>
</gene>
<evidence type="ECO:0000256" key="1">
    <source>
        <dbReference type="ARBA" id="ARBA00022737"/>
    </source>
</evidence>
<evidence type="ECO:0000313" key="3">
    <source>
        <dbReference type="EMBL" id="CZS91087.1"/>
    </source>
</evidence>